<dbReference type="Proteomes" id="UP000564644">
    <property type="component" value="Unassembled WGS sequence"/>
</dbReference>
<evidence type="ECO:0000313" key="2">
    <source>
        <dbReference type="EMBL" id="MBB6734064.1"/>
    </source>
</evidence>
<dbReference type="Pfam" id="PF17428">
    <property type="entry name" value="DUF5412"/>
    <property type="match status" value="1"/>
</dbReference>
<sequence>MGCLLPYHNSVLNDSIFTLFKYKKQMADCLPFYVILLFSFLTLTLGVIGFFDKTIRNAKFRSRFTTIFSIILIFVLFITMLFTTMFSGAKELLTTVHSPDGKYTVKFYHTDAGGMGTFGVLGELNGPLWFKKKIYVEKRVDQVDIEWKDNHTILINNHKLDLRKGETLFL</sequence>
<comment type="caution">
    <text evidence="2">The sequence shown here is derived from an EMBL/GenBank/DDBJ whole genome shotgun (WGS) entry which is preliminary data.</text>
</comment>
<keyword evidence="1" id="KW-0472">Membrane</keyword>
<name>A0A7X0VXA1_9BACL</name>
<evidence type="ECO:0000256" key="1">
    <source>
        <dbReference type="SAM" id="Phobius"/>
    </source>
</evidence>
<accession>A0A7X0VXA1</accession>
<keyword evidence="1" id="KW-1133">Transmembrane helix</keyword>
<dbReference type="EMBL" id="JACJVO010000032">
    <property type="protein sequence ID" value="MBB6734064.1"/>
    <property type="molecule type" value="Genomic_DNA"/>
</dbReference>
<keyword evidence="1" id="KW-0812">Transmembrane</keyword>
<gene>
    <name evidence="2" type="ORF">H7C18_24385</name>
</gene>
<keyword evidence="3" id="KW-1185">Reference proteome</keyword>
<reference evidence="2 3" key="1">
    <citation type="submission" date="2020-08" db="EMBL/GenBank/DDBJ databases">
        <title>Cohnella phylogeny.</title>
        <authorList>
            <person name="Dunlap C."/>
        </authorList>
    </citation>
    <scope>NUCLEOTIDE SEQUENCE [LARGE SCALE GENOMIC DNA]</scope>
    <source>
        <strain evidence="2 3">CBP 2801</strain>
    </source>
</reference>
<feature type="transmembrane region" description="Helical" evidence="1">
    <location>
        <begin position="30"/>
        <end position="52"/>
    </location>
</feature>
<dbReference type="AlphaFoldDB" id="A0A7X0VXA1"/>
<feature type="transmembrane region" description="Helical" evidence="1">
    <location>
        <begin position="64"/>
        <end position="86"/>
    </location>
</feature>
<protein>
    <submittedName>
        <fullName evidence="2">Uncharacterized protein</fullName>
    </submittedName>
</protein>
<dbReference type="InterPro" id="IPR035406">
    <property type="entry name" value="DUF5412"/>
</dbReference>
<evidence type="ECO:0000313" key="3">
    <source>
        <dbReference type="Proteomes" id="UP000564644"/>
    </source>
</evidence>
<proteinExistence type="predicted"/>
<organism evidence="2 3">
    <name type="scientific">Cohnella zeiphila</name>
    <dbReference type="NCBI Taxonomy" id="2761120"/>
    <lineage>
        <taxon>Bacteria</taxon>
        <taxon>Bacillati</taxon>
        <taxon>Bacillota</taxon>
        <taxon>Bacilli</taxon>
        <taxon>Bacillales</taxon>
        <taxon>Paenibacillaceae</taxon>
        <taxon>Cohnella</taxon>
    </lineage>
</organism>